<accession>A0A2T9Y844</accession>
<evidence type="ECO:0000313" key="3">
    <source>
        <dbReference type="EMBL" id="PVV00081.1"/>
    </source>
</evidence>
<feature type="domain" description="AB hydrolase-1" evidence="1">
    <location>
        <begin position="38"/>
        <end position="287"/>
    </location>
</feature>
<reference evidence="2 4" key="1">
    <citation type="journal article" date="2018" name="MBio">
        <title>Comparative Genomics Reveals the Core Gene Toolbox for the Fungus-Insect Symbiosis.</title>
        <authorList>
            <person name="Wang Y."/>
            <person name="Stata M."/>
            <person name="Wang W."/>
            <person name="Stajich J.E."/>
            <person name="White M.M."/>
            <person name="Moncalvo J.M."/>
        </authorList>
    </citation>
    <scope>NUCLEOTIDE SEQUENCE [LARGE SCALE GENOMIC DNA]</scope>
    <source>
        <strain evidence="2 4">AUS-77-4</strain>
    </source>
</reference>
<comment type="caution">
    <text evidence="2">The sequence shown here is derived from an EMBL/GenBank/DDBJ whole genome shotgun (WGS) entry which is preliminary data.</text>
</comment>
<evidence type="ECO:0000313" key="2">
    <source>
        <dbReference type="EMBL" id="PVU88508.1"/>
    </source>
</evidence>
<dbReference type="OrthoDB" id="94039at2759"/>
<keyword evidence="4" id="KW-1185">Reference proteome</keyword>
<gene>
    <name evidence="3" type="ORF">BB559_000153</name>
    <name evidence="2" type="ORF">BB559_005544</name>
</gene>
<dbReference type="AlphaFoldDB" id="A0A2T9Y844"/>
<dbReference type="SUPFAM" id="SSF53474">
    <property type="entry name" value="alpha/beta-Hydrolases"/>
    <property type="match status" value="1"/>
</dbReference>
<evidence type="ECO:0000313" key="4">
    <source>
        <dbReference type="Proteomes" id="UP000245699"/>
    </source>
</evidence>
<dbReference type="EMBL" id="MBFT01000007">
    <property type="protein sequence ID" value="PVV00081.1"/>
    <property type="molecule type" value="Genomic_DNA"/>
</dbReference>
<dbReference type="EMBL" id="MBFT01000620">
    <property type="protein sequence ID" value="PVU88508.1"/>
    <property type="molecule type" value="Genomic_DNA"/>
</dbReference>
<dbReference type="Pfam" id="PF12697">
    <property type="entry name" value="Abhydrolase_6"/>
    <property type="match status" value="1"/>
</dbReference>
<dbReference type="InterPro" id="IPR000073">
    <property type="entry name" value="AB_hydrolase_1"/>
</dbReference>
<proteinExistence type="predicted"/>
<name>A0A2T9Y844_9FUNG</name>
<dbReference type="STRING" id="61424.A0A2T9Y844"/>
<dbReference type="InterPro" id="IPR029058">
    <property type="entry name" value="AB_hydrolase_fold"/>
</dbReference>
<dbReference type="Gene3D" id="3.40.50.1820">
    <property type="entry name" value="alpha/beta hydrolase"/>
    <property type="match status" value="1"/>
</dbReference>
<dbReference type="Proteomes" id="UP000245699">
    <property type="component" value="Unassembled WGS sequence"/>
</dbReference>
<protein>
    <recommendedName>
        <fullName evidence="1">AB hydrolase-1 domain-containing protein</fullName>
    </recommendedName>
</protein>
<sequence length="300" mass="33472">MIPSKIILNGHLKGSKIAANVYSIQSKASKSGKKAITIIVAHANGFHKELYEPMIRNILERISNVVNENIYYEKIVSVDFYSQGDSDWLDYSRDLITIVDQLDLSSGQTIGIGNSLGACSMLAAEIMRPSLFKSIIAMEPTIRALPRKGASVSPLTEATLKRKNEFKSKEEFKDYLKSKSFFKAWTDEIIDLHVEYGLTKDFSDGKDIWKLKCDPIIEANTYNGSGNALYMYANKAELIQCPLVLVRGMVSTFTTKESFSEFASKIRFGRVIEIPNCGHLIPLEVPEISANIVVEVLSTL</sequence>
<evidence type="ECO:0000259" key="1">
    <source>
        <dbReference type="Pfam" id="PF12697"/>
    </source>
</evidence>
<organism evidence="2 4">
    <name type="scientific">Furculomyces boomerangus</name>
    <dbReference type="NCBI Taxonomy" id="61424"/>
    <lineage>
        <taxon>Eukaryota</taxon>
        <taxon>Fungi</taxon>
        <taxon>Fungi incertae sedis</taxon>
        <taxon>Zoopagomycota</taxon>
        <taxon>Kickxellomycotina</taxon>
        <taxon>Harpellomycetes</taxon>
        <taxon>Harpellales</taxon>
        <taxon>Harpellaceae</taxon>
        <taxon>Furculomyces</taxon>
    </lineage>
</organism>